<evidence type="ECO:0000256" key="1">
    <source>
        <dbReference type="ARBA" id="ARBA00004496"/>
    </source>
</evidence>
<keyword evidence="3" id="KW-0963">Cytoplasm</keyword>
<dbReference type="Proteomes" id="UP000650477">
    <property type="component" value="Unassembled WGS sequence"/>
</dbReference>
<dbReference type="Gene3D" id="3.30.1340.10">
    <property type="entry name" value="HPr-like"/>
    <property type="match status" value="1"/>
</dbReference>
<dbReference type="GeneID" id="93359278"/>
<proteinExistence type="inferred from homology"/>
<dbReference type="PANTHER" id="PTHR33705:SF2">
    <property type="entry name" value="PHOSPHOCARRIER PROTEIN NPR"/>
    <property type="match status" value="1"/>
</dbReference>
<dbReference type="SUPFAM" id="SSF55594">
    <property type="entry name" value="HPr-like"/>
    <property type="match status" value="1"/>
</dbReference>
<dbReference type="InterPro" id="IPR035895">
    <property type="entry name" value="HPr-like_sf"/>
</dbReference>
<dbReference type="GO" id="GO:0009401">
    <property type="term" value="P:phosphoenolpyruvate-dependent sugar phosphotransferase system"/>
    <property type="evidence" value="ECO:0007669"/>
    <property type="project" value="UniProtKB-KW"/>
</dbReference>
<reference evidence="8" key="1">
    <citation type="submission" date="2017-12" db="EMBL/GenBank/DDBJ databases">
        <title>Genome sequencing and analysis.</title>
        <authorList>
            <person name="Huang Y.-T."/>
        </authorList>
    </citation>
    <scope>NUCLEOTIDE SEQUENCE</scope>
    <source>
        <strain evidence="8">VGH116</strain>
    </source>
</reference>
<dbReference type="Pfam" id="PF00381">
    <property type="entry name" value="PTS-HPr"/>
    <property type="match status" value="1"/>
</dbReference>
<evidence type="ECO:0000256" key="2">
    <source>
        <dbReference type="ARBA" id="ARBA00010736"/>
    </source>
</evidence>
<sequence>MTIRCQVEIKNRLGLHARPAMKLFELIQTFRSAVVFRNKQNEEARADSVLAMLMLDSEQGSFIEVEATGPDENSAIEAIISLFDSGFDED</sequence>
<dbReference type="PANTHER" id="PTHR33705">
    <property type="entry name" value="PHOSPHOCARRIER PROTEIN HPR"/>
    <property type="match status" value="1"/>
</dbReference>
<evidence type="ECO:0000313" key="9">
    <source>
        <dbReference type="Proteomes" id="UP000650477"/>
    </source>
</evidence>
<dbReference type="EMBL" id="PKLF01000006">
    <property type="protein sequence ID" value="MBE8612303.1"/>
    <property type="molecule type" value="Genomic_DNA"/>
</dbReference>
<accession>A0A0A2R5Q3</accession>
<comment type="function">
    <text evidence="5">Component of the phosphoenolpyruvate-dependent nitrogen-metabolic phosphotransferase system (nitrogen-metabolic PTS), that seems to be involved in regulating nitrogen metabolism. The phosphoryl group from phosphoenolpyruvate (PEP) is transferred to the phosphoryl carrier protein NPr by enzyme I-Ntr. Phospho-NPr then transfers it to EIIA-Ntr. Could function in the transcriptional regulation of sigma-54 dependent operons in conjunction with the NPr (PtsO) and EIIA-Ntr (PtsN) proteins.</text>
</comment>
<dbReference type="NCBIfam" id="NF008146">
    <property type="entry name" value="PRK10897.1"/>
    <property type="match status" value="1"/>
</dbReference>
<dbReference type="InterPro" id="IPR050399">
    <property type="entry name" value="HPr"/>
</dbReference>
<comment type="subcellular location">
    <subcellularLocation>
        <location evidence="1">Cytoplasm</location>
    </subcellularLocation>
</comment>
<dbReference type="STRING" id="582.AL531_12530"/>
<dbReference type="GO" id="GO:0005737">
    <property type="term" value="C:cytoplasm"/>
    <property type="evidence" value="ECO:0007669"/>
    <property type="project" value="UniProtKB-SubCell"/>
</dbReference>
<evidence type="ECO:0000256" key="4">
    <source>
        <dbReference type="ARBA" id="ARBA00022683"/>
    </source>
</evidence>
<dbReference type="InterPro" id="IPR000032">
    <property type="entry name" value="HPr-like"/>
</dbReference>
<evidence type="ECO:0000256" key="5">
    <source>
        <dbReference type="ARBA" id="ARBA00037424"/>
    </source>
</evidence>
<evidence type="ECO:0000256" key="7">
    <source>
        <dbReference type="ARBA" id="ARBA00041734"/>
    </source>
</evidence>
<evidence type="ECO:0000256" key="3">
    <source>
        <dbReference type="ARBA" id="ARBA00022490"/>
    </source>
</evidence>
<dbReference type="CDD" id="cd00367">
    <property type="entry name" value="PTS-HPr_like"/>
    <property type="match status" value="1"/>
</dbReference>
<gene>
    <name evidence="8" type="ORF">CYG68_07695</name>
</gene>
<dbReference type="NCBIfam" id="TIGR01003">
    <property type="entry name" value="PTS_HPr_family"/>
    <property type="match status" value="1"/>
</dbReference>
<dbReference type="PRINTS" id="PR00107">
    <property type="entry name" value="PHOSPHOCPHPR"/>
</dbReference>
<evidence type="ECO:0000313" key="8">
    <source>
        <dbReference type="EMBL" id="MBE8612303.1"/>
    </source>
</evidence>
<keyword evidence="4" id="KW-0598">Phosphotransferase system</keyword>
<dbReference type="InterPro" id="IPR001020">
    <property type="entry name" value="PTS_HPr_His_P_site"/>
</dbReference>
<dbReference type="OrthoDB" id="9798965at2"/>
<comment type="caution">
    <text evidence="8">The sequence shown here is derived from an EMBL/GenBank/DDBJ whole genome shotgun (WGS) entry which is preliminary data.</text>
</comment>
<organism evidence="8 9">
    <name type="scientific">Morganella morganii</name>
    <name type="common">Proteus morganii</name>
    <dbReference type="NCBI Taxonomy" id="582"/>
    <lineage>
        <taxon>Bacteria</taxon>
        <taxon>Pseudomonadati</taxon>
        <taxon>Pseudomonadota</taxon>
        <taxon>Gammaproteobacteria</taxon>
        <taxon>Enterobacterales</taxon>
        <taxon>Morganellaceae</taxon>
        <taxon>Morganella</taxon>
    </lineage>
</organism>
<name>A0A0A2R5Q3_MORMO</name>
<dbReference type="AlphaFoldDB" id="A0A0A2R5Q3"/>
<dbReference type="PROSITE" id="PS00369">
    <property type="entry name" value="PTS_HPR_HIS"/>
    <property type="match status" value="1"/>
</dbReference>
<dbReference type="RefSeq" id="WP_004236308.1">
    <property type="nucleotide sequence ID" value="NZ_ABGYJJ040000001.1"/>
</dbReference>
<evidence type="ECO:0000256" key="6">
    <source>
        <dbReference type="ARBA" id="ARBA00040081"/>
    </source>
</evidence>
<dbReference type="PROSITE" id="PS51350">
    <property type="entry name" value="PTS_HPR_DOM"/>
    <property type="match status" value="1"/>
</dbReference>
<comment type="similarity">
    <text evidence="2">Belongs to the HPr family.</text>
</comment>
<protein>
    <recommendedName>
        <fullName evidence="6">Phosphocarrier protein NPr</fullName>
    </recommendedName>
    <alternativeName>
        <fullName evidence="7">Nitrogen-related HPr</fullName>
    </alternativeName>
</protein>